<name>A0A252CA79_9LACT</name>
<dbReference type="AlphaFoldDB" id="A0A252CA79"/>
<evidence type="ECO:0000313" key="3">
    <source>
        <dbReference type="Proteomes" id="UP000194606"/>
    </source>
</evidence>
<organism evidence="2 3">
    <name type="scientific">Lactococcus petauri</name>
    <dbReference type="NCBI Taxonomy" id="1940789"/>
    <lineage>
        <taxon>Bacteria</taxon>
        <taxon>Bacillati</taxon>
        <taxon>Bacillota</taxon>
        <taxon>Bacilli</taxon>
        <taxon>Lactobacillales</taxon>
        <taxon>Streptococcaceae</taxon>
        <taxon>Lactococcus</taxon>
    </lineage>
</organism>
<keyword evidence="1" id="KW-1133">Transmembrane helix</keyword>
<dbReference type="Proteomes" id="UP000194606">
    <property type="component" value="Unassembled WGS sequence"/>
</dbReference>
<keyword evidence="1" id="KW-0472">Membrane</keyword>
<gene>
    <name evidence="2" type="ORF">BZZ03_11410</name>
</gene>
<keyword evidence="1" id="KW-0812">Transmembrane</keyword>
<sequence length="77" mass="8552">MRWLPALIFGQVFEGLGGCLVTIFGLIVLAGIVCGLYMVFAKLIFTLIIIIAIAIPLYLGARFLYRRGIRNFGDDED</sequence>
<accession>A0A252CA79</accession>
<evidence type="ECO:0000256" key="1">
    <source>
        <dbReference type="SAM" id="Phobius"/>
    </source>
</evidence>
<proteinExistence type="predicted"/>
<dbReference type="RefSeq" id="WP_086583367.1">
    <property type="nucleotide sequence ID" value="NZ_MUIZ01000018.1"/>
</dbReference>
<dbReference type="EMBL" id="MUIZ01000018">
    <property type="protein sequence ID" value="OUK02203.1"/>
    <property type="molecule type" value="Genomic_DNA"/>
</dbReference>
<feature type="transmembrane region" description="Helical" evidence="1">
    <location>
        <begin position="12"/>
        <end position="38"/>
    </location>
</feature>
<feature type="transmembrane region" description="Helical" evidence="1">
    <location>
        <begin position="44"/>
        <end position="65"/>
    </location>
</feature>
<protein>
    <submittedName>
        <fullName evidence="2">Uncharacterized protein</fullName>
    </submittedName>
</protein>
<evidence type="ECO:0000313" key="2">
    <source>
        <dbReference type="EMBL" id="OUK02203.1"/>
    </source>
</evidence>
<reference evidence="2 3" key="1">
    <citation type="submission" date="2017-02" db="EMBL/GenBank/DDBJ databases">
        <authorList>
            <person name="Peterson S.W."/>
        </authorList>
    </citation>
    <scope>NUCLEOTIDE SEQUENCE [LARGE SCALE GENOMIC DNA]</scope>
    <source>
        <strain evidence="2">159469</strain>
    </source>
</reference>
<comment type="caution">
    <text evidence="2">The sequence shown here is derived from an EMBL/GenBank/DDBJ whole genome shotgun (WGS) entry which is preliminary data.</text>
</comment>